<dbReference type="AlphaFoldDB" id="A0A9P9HLW7"/>
<keyword evidence="3" id="KW-1185">Reference proteome</keyword>
<feature type="signal peptide" evidence="1">
    <location>
        <begin position="1"/>
        <end position="30"/>
    </location>
</feature>
<gene>
    <name evidence="2" type="ORF">B0J15DRAFT_582028</name>
</gene>
<evidence type="ECO:0000313" key="2">
    <source>
        <dbReference type="EMBL" id="KAH7259970.1"/>
    </source>
</evidence>
<evidence type="ECO:0000256" key="1">
    <source>
        <dbReference type="SAM" id="SignalP"/>
    </source>
</evidence>
<name>A0A9P9HLW7_FUSSL</name>
<protein>
    <submittedName>
        <fullName evidence="2">Uncharacterized protein</fullName>
    </submittedName>
</protein>
<comment type="caution">
    <text evidence="2">The sequence shown here is derived from an EMBL/GenBank/DDBJ whole genome shotgun (WGS) entry which is preliminary data.</text>
</comment>
<organism evidence="2 3">
    <name type="scientific">Fusarium solani</name>
    <name type="common">Filamentous fungus</name>
    <dbReference type="NCBI Taxonomy" id="169388"/>
    <lineage>
        <taxon>Eukaryota</taxon>
        <taxon>Fungi</taxon>
        <taxon>Dikarya</taxon>
        <taxon>Ascomycota</taxon>
        <taxon>Pezizomycotina</taxon>
        <taxon>Sordariomycetes</taxon>
        <taxon>Hypocreomycetidae</taxon>
        <taxon>Hypocreales</taxon>
        <taxon>Nectriaceae</taxon>
        <taxon>Fusarium</taxon>
        <taxon>Fusarium solani species complex</taxon>
    </lineage>
</organism>
<sequence length="114" mass="12717">MASHKLMAAPFYPLITLFGLACSIISGAQGTQLQHKSQAARNHNPSFRAMRLAVSTSPGLRSYTVSERANVEFLDMQNPCYRNSKSAESLNSETDRSLWLTRAKPRPVYILDTQ</sequence>
<feature type="chain" id="PRO_5040482972" evidence="1">
    <location>
        <begin position="31"/>
        <end position="114"/>
    </location>
</feature>
<dbReference type="PROSITE" id="PS51257">
    <property type="entry name" value="PROKAR_LIPOPROTEIN"/>
    <property type="match status" value="1"/>
</dbReference>
<keyword evidence="1" id="KW-0732">Signal</keyword>
<proteinExistence type="predicted"/>
<dbReference type="EMBL" id="JAGTJS010000008">
    <property type="protein sequence ID" value="KAH7259970.1"/>
    <property type="molecule type" value="Genomic_DNA"/>
</dbReference>
<evidence type="ECO:0000313" key="3">
    <source>
        <dbReference type="Proteomes" id="UP000736672"/>
    </source>
</evidence>
<reference evidence="2" key="1">
    <citation type="journal article" date="2021" name="Nat. Commun.">
        <title>Genetic determinants of endophytism in the Arabidopsis root mycobiome.</title>
        <authorList>
            <person name="Mesny F."/>
            <person name="Miyauchi S."/>
            <person name="Thiergart T."/>
            <person name="Pickel B."/>
            <person name="Atanasova L."/>
            <person name="Karlsson M."/>
            <person name="Huettel B."/>
            <person name="Barry K.W."/>
            <person name="Haridas S."/>
            <person name="Chen C."/>
            <person name="Bauer D."/>
            <person name="Andreopoulos W."/>
            <person name="Pangilinan J."/>
            <person name="LaButti K."/>
            <person name="Riley R."/>
            <person name="Lipzen A."/>
            <person name="Clum A."/>
            <person name="Drula E."/>
            <person name="Henrissat B."/>
            <person name="Kohler A."/>
            <person name="Grigoriev I.V."/>
            <person name="Martin F.M."/>
            <person name="Hacquard S."/>
        </authorList>
    </citation>
    <scope>NUCLEOTIDE SEQUENCE</scope>
    <source>
        <strain evidence="2">FSSC 5 MPI-SDFR-AT-0091</strain>
    </source>
</reference>
<dbReference type="Proteomes" id="UP000736672">
    <property type="component" value="Unassembled WGS sequence"/>
</dbReference>
<accession>A0A9P9HLW7</accession>